<organism evidence="3">
    <name type="scientific">Ajellomyces capsulatus (strain H88)</name>
    <name type="common">Darling's disease fungus</name>
    <name type="synonym">Histoplasma capsulatum</name>
    <dbReference type="NCBI Taxonomy" id="544711"/>
    <lineage>
        <taxon>Eukaryota</taxon>
        <taxon>Fungi</taxon>
        <taxon>Dikarya</taxon>
        <taxon>Ascomycota</taxon>
        <taxon>Pezizomycotina</taxon>
        <taxon>Eurotiomycetes</taxon>
        <taxon>Eurotiomycetidae</taxon>
        <taxon>Onygenales</taxon>
        <taxon>Ajellomycetaceae</taxon>
        <taxon>Histoplasma</taxon>
    </lineage>
</organism>
<accession>F0U4Z4</accession>
<proteinExistence type="predicted"/>
<reference evidence="3" key="1">
    <citation type="submission" date="2008-07" db="EMBL/GenBank/DDBJ databases">
        <title>Annotation of Ajellomyces capsulatus strain H88.</title>
        <authorList>
            <person name="Champion M."/>
            <person name="Cuomo C."/>
            <person name="Ma L.-J."/>
            <person name="Henn M.R."/>
            <person name="Sil A."/>
            <person name="Goldman B."/>
            <person name="Young S.K."/>
            <person name="Kodira C.D."/>
            <person name="Zeng Q."/>
            <person name="Koehrsen M."/>
            <person name="Alvarado L."/>
            <person name="Berlin A."/>
            <person name="Borenstein D."/>
            <person name="Chen Z."/>
            <person name="Engels R."/>
            <person name="Freedman E."/>
            <person name="Gellesch M."/>
            <person name="Goldberg J."/>
            <person name="Griggs A."/>
            <person name="Gujja S."/>
            <person name="Heiman D."/>
            <person name="Hepburn T."/>
            <person name="Howarth C."/>
            <person name="Jen D."/>
            <person name="Larson L."/>
            <person name="Lewis B."/>
            <person name="Mehta T."/>
            <person name="Park D."/>
            <person name="Pearson M."/>
            <person name="Roberts A."/>
            <person name="Saif S."/>
            <person name="Shea T."/>
            <person name="Shenoy N."/>
            <person name="Sisk P."/>
            <person name="Stolte C."/>
            <person name="Sykes S."/>
            <person name="Walk T."/>
            <person name="White J."/>
            <person name="Yandava C."/>
            <person name="Klein B."/>
            <person name="McEwen J.G."/>
            <person name="Puccia R."/>
            <person name="Goldman G.H."/>
            <person name="Felipe M.S."/>
            <person name="Nino-Vega G."/>
            <person name="San-Blas G."/>
            <person name="Taylor J."/>
            <person name="Mendoza L."/>
            <person name="Galagan J."/>
            <person name="Nusbaum C."/>
            <person name="Birren B."/>
        </authorList>
    </citation>
    <scope>NUCLEOTIDE SEQUENCE [LARGE SCALE GENOMIC DNA]</scope>
    <source>
        <strain evidence="3">H88</strain>
    </source>
</reference>
<sequence>MPGAKMHHAAHLEFRDPIDQDFVGRKSSQSDFQRPDGKIQLAWVPAAFCSLKLVTARSHHDYEGVLVLAGQSFKVSWHSSSHWGEGEGAGTKGTSAEIFLGRDSGEQATLPQSPSSLVQGDPGAESDQDQSQAAAVLPKRATSNVGTAKLELID</sequence>
<feature type="region of interest" description="Disordered" evidence="1">
    <location>
        <begin position="79"/>
        <end position="154"/>
    </location>
</feature>
<dbReference type="OrthoDB" id="10609726at2759"/>
<feature type="compositionally biased region" description="Polar residues" evidence="1">
    <location>
        <begin position="106"/>
        <end position="118"/>
    </location>
</feature>
<name>F0U4Z4_AJEC8</name>
<dbReference type="HOGENOM" id="CLU_1703706_0_0_1"/>
<evidence type="ECO:0000256" key="1">
    <source>
        <dbReference type="SAM" id="MobiDB-lite"/>
    </source>
</evidence>
<dbReference type="Proteomes" id="UP000008142">
    <property type="component" value="Unassembled WGS sequence"/>
</dbReference>
<dbReference type="EMBL" id="DS990636">
    <property type="protein sequence ID" value="EGC42037.1"/>
    <property type="molecule type" value="Genomic_DNA"/>
</dbReference>
<dbReference type="AlphaFoldDB" id="F0U4Z4"/>
<gene>
    <name evidence="2" type="ORF">HCEG_01399</name>
</gene>
<protein>
    <submittedName>
        <fullName evidence="2">Predicted protein</fullName>
    </submittedName>
</protein>
<evidence type="ECO:0000313" key="3">
    <source>
        <dbReference type="Proteomes" id="UP000008142"/>
    </source>
</evidence>
<evidence type="ECO:0000313" key="2">
    <source>
        <dbReference type="EMBL" id="EGC42037.1"/>
    </source>
</evidence>